<gene>
    <name evidence="2" type="ORF">GCM10023185_06160</name>
</gene>
<comment type="caution">
    <text evidence="2">The sequence shown here is derived from an EMBL/GenBank/DDBJ whole genome shotgun (WGS) entry which is preliminary data.</text>
</comment>
<dbReference type="Proteomes" id="UP001501153">
    <property type="component" value="Unassembled WGS sequence"/>
</dbReference>
<evidence type="ECO:0000313" key="2">
    <source>
        <dbReference type="EMBL" id="GAA4349427.1"/>
    </source>
</evidence>
<protein>
    <recommendedName>
        <fullName evidence="4">DUF1571 domain-containing protein</fullName>
    </recommendedName>
</protein>
<reference evidence="3" key="1">
    <citation type="journal article" date="2019" name="Int. J. Syst. Evol. Microbiol.">
        <title>The Global Catalogue of Microorganisms (GCM) 10K type strain sequencing project: providing services to taxonomists for standard genome sequencing and annotation.</title>
        <authorList>
            <consortium name="The Broad Institute Genomics Platform"/>
            <consortium name="The Broad Institute Genome Sequencing Center for Infectious Disease"/>
            <person name="Wu L."/>
            <person name="Ma J."/>
        </authorList>
    </citation>
    <scope>NUCLEOTIDE SEQUENCE [LARGE SCALE GENOMIC DNA]</scope>
    <source>
        <strain evidence="3">JCM 17923</strain>
    </source>
</reference>
<organism evidence="2 3">
    <name type="scientific">Hymenobacter saemangeumensis</name>
    <dbReference type="NCBI Taxonomy" id="1084522"/>
    <lineage>
        <taxon>Bacteria</taxon>
        <taxon>Pseudomonadati</taxon>
        <taxon>Bacteroidota</taxon>
        <taxon>Cytophagia</taxon>
        <taxon>Cytophagales</taxon>
        <taxon>Hymenobacteraceae</taxon>
        <taxon>Hymenobacter</taxon>
    </lineage>
</organism>
<keyword evidence="3" id="KW-1185">Reference proteome</keyword>
<feature type="chain" id="PRO_5046453690" description="DUF1571 domain-containing protein" evidence="1">
    <location>
        <begin position="28"/>
        <end position="288"/>
    </location>
</feature>
<dbReference type="Pfam" id="PF07608">
    <property type="entry name" value="DUF1571"/>
    <property type="match status" value="1"/>
</dbReference>
<feature type="signal peptide" evidence="1">
    <location>
        <begin position="1"/>
        <end position="27"/>
    </location>
</feature>
<dbReference type="EMBL" id="BAABGZ010000010">
    <property type="protein sequence ID" value="GAA4349427.1"/>
    <property type="molecule type" value="Genomic_DNA"/>
</dbReference>
<name>A0ABP8I1I6_9BACT</name>
<proteinExistence type="predicted"/>
<evidence type="ECO:0008006" key="4">
    <source>
        <dbReference type="Google" id="ProtNLM"/>
    </source>
</evidence>
<accession>A0ABP8I1I6</accession>
<dbReference type="InterPro" id="IPR011465">
    <property type="entry name" value="DUF1571"/>
</dbReference>
<evidence type="ECO:0000256" key="1">
    <source>
        <dbReference type="SAM" id="SignalP"/>
    </source>
</evidence>
<sequence length="288" mass="32439">MASLSTRRLCFWLPALLVLLLAATSPAQPPVNLTTEQLIFRLRSAIEGLQTMRCTMRAQERMQGKIIQARNLVKVNFRPLKVYIKKQDGIEVLWVTGQNDGQAWVHLGRFPYLTLSLNPQGTLMRRDQHHVALQAGFGPIAELLRPAGAGGESAFFRSLRYVGDTLLQGRPAHILRSDFPQFRYVSYTAGKNETPGTVAQRFGCGDYRIMERNNLAAEEKIAEGRVLQVPNAYGRRTTVCVDPNTFLPVLVHVVDEQGLYERFEFVDVLANQPIPAAEFTRTFSGYKF</sequence>
<keyword evidence="1" id="KW-0732">Signal</keyword>
<evidence type="ECO:0000313" key="3">
    <source>
        <dbReference type="Proteomes" id="UP001501153"/>
    </source>
</evidence>
<dbReference type="RefSeq" id="WP_345233708.1">
    <property type="nucleotide sequence ID" value="NZ_BAABGZ010000010.1"/>
</dbReference>